<feature type="transmembrane region" description="Helical" evidence="8">
    <location>
        <begin position="142"/>
        <end position="164"/>
    </location>
</feature>
<evidence type="ECO:0000313" key="11">
    <source>
        <dbReference type="EMBL" id="NVI02971.1"/>
    </source>
</evidence>
<sequence length="840" mass="92556">MRYSVEIRKFLYSQYFYGGLRIAVGVSLPAILCLIVFHNRELGFTIATGALGACVVDMPGPLKYKHNEMLACSVIGFLSALATGLATVNPIALWCTVVPLTFVLSLIVVYGNRWPQISFATLFMMIMTLEEHFTPLQALVNASWILLGGLWYTYWSTLVSRWMVHRIEQQALAESVFACADYLLARAAFYDLDNDLDECYRNLVDKQISAVERQDAARDIVLRNLPRLKRGKLEPRRAMLYNLFINTVDLHELFVGAQTDYTLVRSTFGGSDLLVFYRDLIRKAAEDLEEIGLAVLQNQAPRKRVNVKAELRAIEYEIELMRKQELPTQNPEAYSAVSSNFRRIWSATRLIDKMRRSLTTEPSPTETELRIDQALSRFVTSRRVPFGQIFSNLTMASPSFRHALRVTIAVAVGFWLGRLLPLTNAYWIVMTTVIILKPGYSLTKQRNGQRIIGTLIGCAASIALIIFVKEPHILMVVMFASMVMSYSLLLFNYTASVVFTSSYVLLLFHLLAPGSLRIIGERAIDTVVGCAIAIAASHLFPYWEYRLMGKLVNNMISATRQYLEASWWWSGKPAAAVVAAVTEAGARAPAAAMADPALGFGGPALAIAGAEAEAEVESGAGARRAERASRAQPVADAGAEANAGDAAQGTTTIRNPTARPASGASAAAAAAATALDRDYRYRLARKNVHVAFANLGQAFQRMMLEPKSAQKFVPELNGLLVRSHVLASQITAAAPLLRTSAQQQQQVEDISLQPLQRALSLVRDNLSAAEAGTALPAEQSEQIKLMSRELDAMVVKTEKSPDYTADAVHDTKLLAHQCKQMLAASAQIRKDASVIRLPEE</sequence>
<feature type="transmembrane region" description="Helical" evidence="8">
    <location>
        <begin position="450"/>
        <end position="468"/>
    </location>
</feature>
<comment type="caution">
    <text evidence="11">The sequence shown here is derived from an EMBL/GenBank/DDBJ whole genome shotgun (WGS) entry which is preliminary data.</text>
</comment>
<dbReference type="PANTHER" id="PTHR30509:SF8">
    <property type="entry name" value="INNER MEMBRANE PROTEIN YCCS"/>
    <property type="match status" value="1"/>
</dbReference>
<keyword evidence="2" id="KW-1003">Cell membrane</keyword>
<evidence type="ECO:0000259" key="10">
    <source>
        <dbReference type="Pfam" id="PF13515"/>
    </source>
</evidence>
<evidence type="ECO:0000256" key="3">
    <source>
        <dbReference type="ARBA" id="ARBA00022692"/>
    </source>
</evidence>
<keyword evidence="3 8" id="KW-0812">Transmembrane</keyword>
<evidence type="ECO:0000256" key="4">
    <source>
        <dbReference type="ARBA" id="ARBA00022989"/>
    </source>
</evidence>
<dbReference type="Pfam" id="PF13515">
    <property type="entry name" value="FUSC_2"/>
    <property type="match status" value="1"/>
</dbReference>
<feature type="domain" description="Integral membrane protein YccS N-terminal" evidence="9">
    <location>
        <begin position="69"/>
        <end position="347"/>
    </location>
</feature>
<evidence type="ECO:0000256" key="5">
    <source>
        <dbReference type="ARBA" id="ARBA00023136"/>
    </source>
</evidence>
<reference evidence="11 12" key="1">
    <citation type="submission" date="2019-08" db="EMBL/GenBank/DDBJ databases">
        <title>Paraburkholderia simonii sp. nov. and P. youngii sp. nov. Brazilian and Mexican Mimosa-associated rhizobia.</title>
        <authorList>
            <person name="Mavima L."/>
            <person name="Beukes C.W."/>
            <person name="Palmer M."/>
            <person name="De Meyer S.E."/>
            <person name="James E.K."/>
            <person name="Maluk M."/>
            <person name="Avontuur J.R."/>
            <person name="Chan W.Y."/>
            <person name="Venter S.N."/>
            <person name="Steenkamp E.T."/>
        </authorList>
    </citation>
    <scope>NUCLEOTIDE SEQUENCE [LARGE SCALE GENOMIC DNA]</scope>
    <source>
        <strain evidence="11 12">JPY454</strain>
    </source>
</reference>
<feature type="transmembrane region" description="Helical" evidence="8">
    <location>
        <begin position="43"/>
        <end position="62"/>
    </location>
</feature>
<feature type="transmembrane region" description="Helical" evidence="8">
    <location>
        <begin position="12"/>
        <end position="37"/>
    </location>
</feature>
<feature type="compositionally biased region" description="Low complexity" evidence="7">
    <location>
        <begin position="635"/>
        <end position="647"/>
    </location>
</feature>
<accession>A0ABX2NFA8</accession>
<feature type="transmembrane region" description="Helical" evidence="8">
    <location>
        <begin position="488"/>
        <end position="511"/>
    </location>
</feature>
<keyword evidence="12" id="KW-1185">Reference proteome</keyword>
<organism evidence="11 12">
    <name type="scientific">Paraburkholderia youngii</name>
    <dbReference type="NCBI Taxonomy" id="2782701"/>
    <lineage>
        <taxon>Bacteria</taxon>
        <taxon>Pseudomonadati</taxon>
        <taxon>Pseudomonadota</taxon>
        <taxon>Betaproteobacteria</taxon>
        <taxon>Burkholderiales</taxon>
        <taxon>Burkholderiaceae</taxon>
        <taxon>Paraburkholderia</taxon>
    </lineage>
</organism>
<evidence type="ECO:0000256" key="6">
    <source>
        <dbReference type="ARBA" id="ARBA00043993"/>
    </source>
</evidence>
<dbReference type="RefSeq" id="WP_176365752.1">
    <property type="nucleotide sequence ID" value="NZ_JBNDJB010000002.1"/>
</dbReference>
<gene>
    <name evidence="11" type="ORF">FSB64_03940</name>
</gene>
<dbReference type="InterPro" id="IPR049453">
    <property type="entry name" value="Memb_transporter_dom"/>
</dbReference>
<evidence type="ECO:0000256" key="2">
    <source>
        <dbReference type="ARBA" id="ARBA00022475"/>
    </source>
</evidence>
<feature type="transmembrane region" description="Helical" evidence="8">
    <location>
        <begin position="91"/>
        <end position="110"/>
    </location>
</feature>
<dbReference type="Pfam" id="PF12805">
    <property type="entry name" value="FUSC-like"/>
    <property type="match status" value="1"/>
</dbReference>
<protein>
    <submittedName>
        <fullName evidence="11">AraE protein</fullName>
    </submittedName>
</protein>
<feature type="transmembrane region" description="Helical" evidence="8">
    <location>
        <begin position="69"/>
        <end position="85"/>
    </location>
</feature>
<dbReference type="Proteomes" id="UP000821598">
    <property type="component" value="Unassembled WGS sequence"/>
</dbReference>
<feature type="domain" description="Integral membrane bound transporter" evidence="10">
    <location>
        <begin position="414"/>
        <end position="535"/>
    </location>
</feature>
<comment type="similarity">
    <text evidence="6">Belongs to the YccS/YhfK family.</text>
</comment>
<evidence type="ECO:0000259" key="9">
    <source>
        <dbReference type="Pfam" id="PF12805"/>
    </source>
</evidence>
<dbReference type="InterPro" id="IPR032692">
    <property type="entry name" value="YccS_N"/>
</dbReference>
<dbReference type="PANTHER" id="PTHR30509">
    <property type="entry name" value="P-HYDROXYBENZOIC ACID EFFLUX PUMP SUBUNIT-RELATED"/>
    <property type="match status" value="1"/>
</dbReference>
<keyword evidence="5 8" id="KW-0472">Membrane</keyword>
<name>A0ABX2NFA8_9BURK</name>
<evidence type="ECO:0000256" key="8">
    <source>
        <dbReference type="SAM" id="Phobius"/>
    </source>
</evidence>
<evidence type="ECO:0000256" key="1">
    <source>
        <dbReference type="ARBA" id="ARBA00004651"/>
    </source>
</evidence>
<evidence type="ECO:0000313" key="12">
    <source>
        <dbReference type="Proteomes" id="UP000821598"/>
    </source>
</evidence>
<comment type="subcellular location">
    <subcellularLocation>
        <location evidence="1">Cell membrane</location>
        <topology evidence="1">Multi-pass membrane protein</topology>
    </subcellularLocation>
</comment>
<feature type="region of interest" description="Disordered" evidence="7">
    <location>
        <begin position="618"/>
        <end position="662"/>
    </location>
</feature>
<evidence type="ECO:0000256" key="7">
    <source>
        <dbReference type="SAM" id="MobiDB-lite"/>
    </source>
</evidence>
<keyword evidence="4 8" id="KW-1133">Transmembrane helix</keyword>
<dbReference type="EMBL" id="VOMC01000003">
    <property type="protein sequence ID" value="NVI02971.1"/>
    <property type="molecule type" value="Genomic_DNA"/>
</dbReference>
<proteinExistence type="inferred from homology"/>